<sequence>MNGWGVFAIILVLLAIFGFGGWTIYRNLRARRLGLPPPPLNPFAKSRTTPSTAYVPPSPATGGPIGWLKAKFASLSNPRTSAGAYESTSYNRSQRRGFDPLDPDEAWDSRVGNEADYVEAGRGGGPYYESQELGLRGPGQYEGAGYEGVGSGIGAERGRSRSRQRELDERYDAEMGRGGDTDPFGDGAERSDLRGVSPRPVVERERSTDGRDRRSAFRENM</sequence>
<feature type="compositionally biased region" description="Gly residues" evidence="1">
    <location>
        <begin position="146"/>
        <end position="155"/>
    </location>
</feature>
<reference evidence="4" key="1">
    <citation type="journal article" date="2020" name="Stud. Mycol.">
        <title>101 Dothideomycetes genomes: A test case for predicting lifestyles and emergence of pathogens.</title>
        <authorList>
            <person name="Haridas S."/>
            <person name="Albert R."/>
            <person name="Binder M."/>
            <person name="Bloem J."/>
            <person name="LaButti K."/>
            <person name="Salamov A."/>
            <person name="Andreopoulos B."/>
            <person name="Baker S."/>
            <person name="Barry K."/>
            <person name="Bills G."/>
            <person name="Bluhm B."/>
            <person name="Cannon C."/>
            <person name="Castanera R."/>
            <person name="Culley D."/>
            <person name="Daum C."/>
            <person name="Ezra D."/>
            <person name="Gonzalez J."/>
            <person name="Henrissat B."/>
            <person name="Kuo A."/>
            <person name="Liang C."/>
            <person name="Lipzen A."/>
            <person name="Lutzoni F."/>
            <person name="Magnuson J."/>
            <person name="Mondo S."/>
            <person name="Nolan M."/>
            <person name="Ohm R."/>
            <person name="Pangilinan J."/>
            <person name="Park H.-J."/>
            <person name="Ramirez L."/>
            <person name="Alfaro M."/>
            <person name="Sun H."/>
            <person name="Tritt A."/>
            <person name="Yoshinaga Y."/>
            <person name="Zwiers L.-H."/>
            <person name="Turgeon B."/>
            <person name="Goodwin S."/>
            <person name="Spatafora J."/>
            <person name="Crous P."/>
            <person name="Grigoriev I."/>
        </authorList>
    </citation>
    <scope>NUCLEOTIDE SEQUENCE [LARGE SCALE GENOMIC DNA]</scope>
    <source>
        <strain evidence="4">CECT 20119</strain>
    </source>
</reference>
<keyword evidence="2" id="KW-0812">Transmembrane</keyword>
<feature type="compositionally biased region" description="Basic and acidic residues" evidence="1">
    <location>
        <begin position="201"/>
        <end position="221"/>
    </location>
</feature>
<keyword evidence="4" id="KW-1185">Reference proteome</keyword>
<feature type="region of interest" description="Disordered" evidence="1">
    <location>
        <begin position="82"/>
        <end position="109"/>
    </location>
</feature>
<name>A0A6A6GIJ0_9PEZI</name>
<feature type="compositionally biased region" description="Basic and acidic residues" evidence="1">
    <location>
        <begin position="156"/>
        <end position="180"/>
    </location>
</feature>
<keyword evidence="2" id="KW-0472">Membrane</keyword>
<feature type="region of interest" description="Disordered" evidence="1">
    <location>
        <begin position="146"/>
        <end position="221"/>
    </location>
</feature>
<evidence type="ECO:0000256" key="1">
    <source>
        <dbReference type="SAM" id="MobiDB-lite"/>
    </source>
</evidence>
<protein>
    <recommendedName>
        <fullName evidence="5">Acid phosphatase-like protein</fullName>
    </recommendedName>
</protein>
<evidence type="ECO:0000313" key="3">
    <source>
        <dbReference type="EMBL" id="KAF2225552.1"/>
    </source>
</evidence>
<gene>
    <name evidence="3" type="ORF">BDZ85DRAFT_231408</name>
</gene>
<dbReference type="Proteomes" id="UP000799538">
    <property type="component" value="Unassembled WGS sequence"/>
</dbReference>
<feature type="compositionally biased region" description="Polar residues" evidence="1">
    <location>
        <begin position="82"/>
        <end position="92"/>
    </location>
</feature>
<dbReference type="EMBL" id="ML992503">
    <property type="protein sequence ID" value="KAF2225552.1"/>
    <property type="molecule type" value="Genomic_DNA"/>
</dbReference>
<keyword evidence="2" id="KW-1133">Transmembrane helix</keyword>
<proteinExistence type="predicted"/>
<feature type="transmembrane region" description="Helical" evidence="2">
    <location>
        <begin position="6"/>
        <end position="25"/>
    </location>
</feature>
<dbReference type="OrthoDB" id="5414285at2759"/>
<evidence type="ECO:0008006" key="5">
    <source>
        <dbReference type="Google" id="ProtNLM"/>
    </source>
</evidence>
<organism evidence="3 4">
    <name type="scientific">Elsinoe ampelina</name>
    <dbReference type="NCBI Taxonomy" id="302913"/>
    <lineage>
        <taxon>Eukaryota</taxon>
        <taxon>Fungi</taxon>
        <taxon>Dikarya</taxon>
        <taxon>Ascomycota</taxon>
        <taxon>Pezizomycotina</taxon>
        <taxon>Dothideomycetes</taxon>
        <taxon>Dothideomycetidae</taxon>
        <taxon>Myriangiales</taxon>
        <taxon>Elsinoaceae</taxon>
        <taxon>Elsinoe</taxon>
    </lineage>
</organism>
<evidence type="ECO:0000256" key="2">
    <source>
        <dbReference type="SAM" id="Phobius"/>
    </source>
</evidence>
<accession>A0A6A6GIJ0</accession>
<dbReference type="AlphaFoldDB" id="A0A6A6GIJ0"/>
<evidence type="ECO:0000313" key="4">
    <source>
        <dbReference type="Proteomes" id="UP000799538"/>
    </source>
</evidence>